<keyword evidence="1" id="KW-0812">Transmembrane</keyword>
<dbReference type="RefSeq" id="WP_013498889.1">
    <property type="nucleotide sequence ID" value="NC_014833.1"/>
</dbReference>
<keyword evidence="1" id="KW-1133">Transmembrane helix</keyword>
<organism evidence="2 3">
    <name type="scientific">Ruminococcus albus (strain ATCC 27210 / DSM 20455 / JCM 14654 / NCDO 2250 / 7)</name>
    <dbReference type="NCBI Taxonomy" id="697329"/>
    <lineage>
        <taxon>Bacteria</taxon>
        <taxon>Bacillati</taxon>
        <taxon>Bacillota</taxon>
        <taxon>Clostridia</taxon>
        <taxon>Eubacteriales</taxon>
        <taxon>Oscillospiraceae</taxon>
        <taxon>Ruminococcus</taxon>
    </lineage>
</organism>
<feature type="transmembrane region" description="Helical" evidence="1">
    <location>
        <begin position="34"/>
        <end position="50"/>
    </location>
</feature>
<dbReference type="OrthoDB" id="1826797at2"/>
<evidence type="ECO:0000256" key="1">
    <source>
        <dbReference type="SAM" id="Phobius"/>
    </source>
</evidence>
<dbReference type="HOGENOM" id="CLU_2865090_0_0_9"/>
<dbReference type="AlphaFoldDB" id="E6UCQ3"/>
<reference evidence="2 3" key="1">
    <citation type="journal article" date="2011" name="J. Bacteriol.">
        <title>Complete genome of the cellulolytic ruminal bacterium Ruminococcus albus 7.</title>
        <authorList>
            <person name="Suen G."/>
            <person name="Stevenson D.M."/>
            <person name="Bruce D.C."/>
            <person name="Chertkov O."/>
            <person name="Copeland A."/>
            <person name="Cheng J.F."/>
            <person name="Detter C."/>
            <person name="Detter J.C."/>
            <person name="Goodwin L.A."/>
            <person name="Han C.S."/>
            <person name="Hauser L.J."/>
            <person name="Ivanova N.N."/>
            <person name="Kyrpides N.C."/>
            <person name="Land M.L."/>
            <person name="Lapidus A."/>
            <person name="Lucas S."/>
            <person name="Ovchinnikova G."/>
            <person name="Pitluck S."/>
            <person name="Tapia R."/>
            <person name="Woyke T."/>
            <person name="Boyum J."/>
            <person name="Mead D."/>
            <person name="Weimer P.J."/>
        </authorList>
    </citation>
    <scope>NUCLEOTIDE SEQUENCE [LARGE SCALE GENOMIC DNA]</scope>
    <source>
        <strain evidence="3">ATCC 27210 / DSM 20455 / JCM 14654 / NCDO 2250 / 7</strain>
    </source>
</reference>
<evidence type="ECO:0000313" key="3">
    <source>
        <dbReference type="Proteomes" id="UP000006919"/>
    </source>
</evidence>
<sequence precursor="true">MKKTRISVIICAVTVIAVLMGMVINTIQTGAIESQGMTTLAVCTVMYVLAKKKYTDLLKQEQTL</sequence>
<name>E6UCQ3_RUMA7</name>
<accession>E6UCQ3</accession>
<evidence type="ECO:0000313" key="2">
    <source>
        <dbReference type="EMBL" id="ADU22732.1"/>
    </source>
</evidence>
<keyword evidence="1" id="KW-0472">Membrane</keyword>
<proteinExistence type="predicted"/>
<dbReference type="EMBL" id="CP002403">
    <property type="protein sequence ID" value="ADU22732.1"/>
    <property type="molecule type" value="Genomic_DNA"/>
</dbReference>
<dbReference type="Proteomes" id="UP000006919">
    <property type="component" value="Chromosome"/>
</dbReference>
<gene>
    <name evidence="2" type="ordered locus">Rumal_2246</name>
</gene>
<dbReference type="KEGG" id="ral:Rumal_2246"/>
<dbReference type="STRING" id="697329.Rumal_2246"/>
<protein>
    <submittedName>
        <fullName evidence="2">Uncharacterized protein</fullName>
    </submittedName>
</protein>
<feature type="transmembrane region" description="Helical" evidence="1">
    <location>
        <begin position="7"/>
        <end position="28"/>
    </location>
</feature>